<feature type="domain" description="DUF4440" evidence="1">
    <location>
        <begin position="9"/>
        <end position="70"/>
    </location>
</feature>
<dbReference type="EMBL" id="UINC01004639">
    <property type="protein sequence ID" value="SVA15812.1"/>
    <property type="molecule type" value="Genomic_DNA"/>
</dbReference>
<organism evidence="2">
    <name type="scientific">marine metagenome</name>
    <dbReference type="NCBI Taxonomy" id="408172"/>
    <lineage>
        <taxon>unclassified sequences</taxon>
        <taxon>metagenomes</taxon>
        <taxon>ecological metagenomes</taxon>
    </lineage>
</organism>
<dbReference type="InterPro" id="IPR027843">
    <property type="entry name" value="DUF4440"/>
</dbReference>
<dbReference type="AlphaFoldDB" id="A0A381TI57"/>
<proteinExistence type="predicted"/>
<dbReference type="Gene3D" id="3.10.450.50">
    <property type="match status" value="1"/>
</dbReference>
<dbReference type="Pfam" id="PF14534">
    <property type="entry name" value="DUF4440"/>
    <property type="match status" value="1"/>
</dbReference>
<protein>
    <recommendedName>
        <fullName evidence="1">DUF4440 domain-containing protein</fullName>
    </recommendedName>
</protein>
<evidence type="ECO:0000259" key="1">
    <source>
        <dbReference type="Pfam" id="PF14534"/>
    </source>
</evidence>
<gene>
    <name evidence="2" type="ORF">METZ01_LOCUS68666</name>
</gene>
<dbReference type="InterPro" id="IPR032710">
    <property type="entry name" value="NTF2-like_dom_sf"/>
</dbReference>
<dbReference type="SUPFAM" id="SSF54427">
    <property type="entry name" value="NTF2-like"/>
    <property type="match status" value="1"/>
</dbReference>
<reference evidence="2" key="1">
    <citation type="submission" date="2018-05" db="EMBL/GenBank/DDBJ databases">
        <authorList>
            <person name="Lanie J.A."/>
            <person name="Ng W.-L."/>
            <person name="Kazmierczak K.M."/>
            <person name="Andrzejewski T.M."/>
            <person name="Davidsen T.M."/>
            <person name="Wayne K.J."/>
            <person name="Tettelin H."/>
            <person name="Glass J.I."/>
            <person name="Rusch D."/>
            <person name="Podicherti R."/>
            <person name="Tsui H.-C.T."/>
            <person name="Winkler M.E."/>
        </authorList>
    </citation>
    <scope>NUCLEOTIDE SEQUENCE</scope>
</reference>
<evidence type="ECO:0000313" key="2">
    <source>
        <dbReference type="EMBL" id="SVA15812.1"/>
    </source>
</evidence>
<sequence>MAVTGLRALEIWRDCLEDGNSDSLAEIITDDFVFVSPSNEGRSKDETLTFTENAGVRISDFDVVYENHEVVFGFHSTQRPDGPLSKVTFFARKEDGKFSYWRTIRLA</sequence>
<name>A0A381TI57_9ZZZZ</name>
<accession>A0A381TI57</accession>